<name>A0A3B1DQ34_9ZZZZ</name>
<proteinExistence type="predicted"/>
<accession>A0A3B1DQ34</accession>
<evidence type="ECO:0008006" key="2">
    <source>
        <dbReference type="Google" id="ProtNLM"/>
    </source>
</evidence>
<reference evidence="1" key="1">
    <citation type="submission" date="2018-06" db="EMBL/GenBank/DDBJ databases">
        <authorList>
            <person name="Zhirakovskaya E."/>
        </authorList>
    </citation>
    <scope>NUCLEOTIDE SEQUENCE</scope>
</reference>
<evidence type="ECO:0000313" key="1">
    <source>
        <dbReference type="EMBL" id="VAX40961.1"/>
    </source>
</evidence>
<gene>
    <name evidence="1" type="ORF">MNBD_PLANCTO03-2392</name>
</gene>
<organism evidence="1">
    <name type="scientific">hydrothermal vent metagenome</name>
    <dbReference type="NCBI Taxonomy" id="652676"/>
    <lineage>
        <taxon>unclassified sequences</taxon>
        <taxon>metagenomes</taxon>
        <taxon>ecological metagenomes</taxon>
    </lineage>
</organism>
<feature type="non-terminal residue" evidence="1">
    <location>
        <position position="1"/>
    </location>
</feature>
<dbReference type="EMBL" id="UOGK01000474">
    <property type="protein sequence ID" value="VAX40961.1"/>
    <property type="molecule type" value="Genomic_DNA"/>
</dbReference>
<dbReference type="AlphaFoldDB" id="A0A3B1DQ34"/>
<protein>
    <recommendedName>
        <fullName evidence="2">Pilus assembly protein PilM</fullName>
    </recommendedName>
</protein>
<sequence>YVLDRFPGESVTQMRVGGGGAVMPMLGEYLSEMAGLDVQLIVPRDCGFVGGRAADDPHMLTALGHALWGGM</sequence>